<name>A0ABD2IWV2_9BILA</name>
<keyword evidence="9" id="KW-1185">Reference proteome</keyword>
<accession>A0ABD2IWV2</accession>
<dbReference type="Proteomes" id="UP001620626">
    <property type="component" value="Unassembled WGS sequence"/>
</dbReference>
<sequence>MAQDLAEMTFEAEDIELKRHLALATRAYHRHMQSLDTNQALHTLRSFIGDRVNNAYLEHIKSVLNAQPADERRLRAIAETLREVVATSLGLLLPFLPQLCTFLQDSLALDAQAAATRALHDAMEYEKQQKTVDEGKEGEKLEGEEQRTTEKERREFA</sequence>
<dbReference type="GO" id="GO:0005524">
    <property type="term" value="F:ATP binding"/>
    <property type="evidence" value="ECO:0007669"/>
    <property type="project" value="UniProtKB-KW"/>
</dbReference>
<dbReference type="GO" id="GO:0006412">
    <property type="term" value="P:translation"/>
    <property type="evidence" value="ECO:0007669"/>
    <property type="project" value="UniProtKB-KW"/>
</dbReference>
<dbReference type="InterPro" id="IPR013155">
    <property type="entry name" value="M/V/L/I-tRNA-synth_anticd-bd"/>
</dbReference>
<feature type="domain" description="Methionyl/Valyl/Leucyl/Isoleucyl-tRNA synthetase anticodon-binding" evidence="7">
    <location>
        <begin position="20"/>
        <end position="104"/>
    </location>
</feature>
<organism evidence="8 9">
    <name type="scientific">Heterodera trifolii</name>
    <dbReference type="NCBI Taxonomy" id="157864"/>
    <lineage>
        <taxon>Eukaryota</taxon>
        <taxon>Metazoa</taxon>
        <taxon>Ecdysozoa</taxon>
        <taxon>Nematoda</taxon>
        <taxon>Chromadorea</taxon>
        <taxon>Rhabditida</taxon>
        <taxon>Tylenchina</taxon>
        <taxon>Tylenchomorpha</taxon>
        <taxon>Tylenchoidea</taxon>
        <taxon>Heteroderidae</taxon>
        <taxon>Heteroderinae</taxon>
        <taxon>Heterodera</taxon>
    </lineage>
</organism>
<proteinExistence type="predicted"/>
<evidence type="ECO:0000259" key="7">
    <source>
        <dbReference type="Pfam" id="PF08264"/>
    </source>
</evidence>
<dbReference type="Pfam" id="PF08264">
    <property type="entry name" value="Anticodon_1"/>
    <property type="match status" value="1"/>
</dbReference>
<evidence type="ECO:0000256" key="6">
    <source>
        <dbReference type="SAM" id="MobiDB-lite"/>
    </source>
</evidence>
<dbReference type="EMBL" id="JBICBT010001127">
    <property type="protein sequence ID" value="KAL3081810.1"/>
    <property type="molecule type" value="Genomic_DNA"/>
</dbReference>
<comment type="caution">
    <text evidence="8">The sequence shown here is derived from an EMBL/GenBank/DDBJ whole genome shotgun (WGS) entry which is preliminary data.</text>
</comment>
<dbReference type="GO" id="GO:0004812">
    <property type="term" value="F:aminoacyl-tRNA ligase activity"/>
    <property type="evidence" value="ECO:0007669"/>
    <property type="project" value="UniProtKB-KW"/>
</dbReference>
<dbReference type="Gene3D" id="1.10.730.10">
    <property type="entry name" value="Isoleucyl-tRNA Synthetase, Domain 1"/>
    <property type="match status" value="1"/>
</dbReference>
<keyword evidence="2" id="KW-0547">Nucleotide-binding</keyword>
<keyword evidence="5" id="KW-0030">Aminoacyl-tRNA synthetase</keyword>
<feature type="region of interest" description="Disordered" evidence="6">
    <location>
        <begin position="126"/>
        <end position="157"/>
    </location>
</feature>
<keyword evidence="3" id="KW-0067">ATP-binding</keyword>
<evidence type="ECO:0000256" key="1">
    <source>
        <dbReference type="ARBA" id="ARBA00022598"/>
    </source>
</evidence>
<keyword evidence="1" id="KW-0436">Ligase</keyword>
<gene>
    <name evidence="8" type="ORF">niasHT_034001</name>
</gene>
<evidence type="ECO:0000313" key="8">
    <source>
        <dbReference type="EMBL" id="KAL3081810.1"/>
    </source>
</evidence>
<dbReference type="SUPFAM" id="SSF47323">
    <property type="entry name" value="Anticodon-binding domain of a subclass of class I aminoacyl-tRNA synthetases"/>
    <property type="match status" value="1"/>
</dbReference>
<keyword evidence="4" id="KW-0648">Protein biosynthesis</keyword>
<evidence type="ECO:0000256" key="4">
    <source>
        <dbReference type="ARBA" id="ARBA00022917"/>
    </source>
</evidence>
<evidence type="ECO:0000256" key="3">
    <source>
        <dbReference type="ARBA" id="ARBA00022840"/>
    </source>
</evidence>
<dbReference type="AlphaFoldDB" id="A0ABD2IWV2"/>
<reference evidence="8 9" key="1">
    <citation type="submission" date="2024-10" db="EMBL/GenBank/DDBJ databases">
        <authorList>
            <person name="Kim D."/>
        </authorList>
    </citation>
    <scope>NUCLEOTIDE SEQUENCE [LARGE SCALE GENOMIC DNA]</scope>
    <source>
        <strain evidence="8">BH-2024</strain>
    </source>
</reference>
<evidence type="ECO:0000256" key="5">
    <source>
        <dbReference type="ARBA" id="ARBA00023146"/>
    </source>
</evidence>
<evidence type="ECO:0000256" key="2">
    <source>
        <dbReference type="ARBA" id="ARBA00022741"/>
    </source>
</evidence>
<dbReference type="InterPro" id="IPR009080">
    <property type="entry name" value="tRNAsynth_Ia_anticodon-bd"/>
</dbReference>
<evidence type="ECO:0000313" key="9">
    <source>
        <dbReference type="Proteomes" id="UP001620626"/>
    </source>
</evidence>
<protein>
    <recommendedName>
        <fullName evidence="7">Methionyl/Valyl/Leucyl/Isoleucyl-tRNA synthetase anticodon-binding domain-containing protein</fullName>
    </recommendedName>
</protein>